<dbReference type="InterPro" id="IPR056737">
    <property type="entry name" value="Beta-prop_ATRN-MKLN-like"/>
</dbReference>
<dbReference type="Pfam" id="PF24981">
    <property type="entry name" value="Beta-prop_ATRN-LZTR1"/>
    <property type="match status" value="1"/>
</dbReference>
<dbReference type="SUPFAM" id="SSF117281">
    <property type="entry name" value="Kelch motif"/>
    <property type="match status" value="2"/>
</dbReference>
<evidence type="ECO:0000259" key="3">
    <source>
        <dbReference type="Pfam" id="PF11721"/>
    </source>
</evidence>
<dbReference type="InterPro" id="IPR008979">
    <property type="entry name" value="Galactose-bd-like_sf"/>
</dbReference>
<dbReference type="Proteomes" id="UP000715781">
    <property type="component" value="Unassembled WGS sequence"/>
</dbReference>
<dbReference type="InterPro" id="IPR006652">
    <property type="entry name" value="Kelch_1"/>
</dbReference>
<evidence type="ECO:0000256" key="1">
    <source>
        <dbReference type="ARBA" id="ARBA00022441"/>
    </source>
</evidence>
<evidence type="ECO:0000313" key="6">
    <source>
        <dbReference type="Proteomes" id="UP000715781"/>
    </source>
</evidence>
<evidence type="ECO:0000256" key="2">
    <source>
        <dbReference type="ARBA" id="ARBA00022737"/>
    </source>
</evidence>
<dbReference type="InterPro" id="IPR021720">
    <property type="entry name" value="Malectin_dom"/>
</dbReference>
<gene>
    <name evidence="5" type="ORF">KME32_15600</name>
</gene>
<keyword evidence="2" id="KW-0677">Repeat</keyword>
<dbReference type="PANTHER" id="PTHR24412">
    <property type="entry name" value="KELCH PROTEIN"/>
    <property type="match status" value="1"/>
</dbReference>
<proteinExistence type="predicted"/>
<feature type="domain" description="Attractin/MKLN-like beta-propeller" evidence="4">
    <location>
        <begin position="463"/>
        <end position="662"/>
    </location>
</feature>
<dbReference type="PANTHER" id="PTHR24412:SF441">
    <property type="entry name" value="KELCH-LIKE PROTEIN 28"/>
    <property type="match status" value="1"/>
</dbReference>
<evidence type="ECO:0000313" key="5">
    <source>
        <dbReference type="EMBL" id="MBW4562541.1"/>
    </source>
</evidence>
<name>A0A951PZJ1_9NOST</name>
<dbReference type="Pfam" id="PF11721">
    <property type="entry name" value="Malectin"/>
    <property type="match status" value="1"/>
</dbReference>
<comment type="caution">
    <text evidence="5">The sequence shown here is derived from an EMBL/GenBank/DDBJ whole genome shotgun (WGS) entry which is preliminary data.</text>
</comment>
<sequence length="731" mass="76625">MENMPSNIRINTGGTTYTDLTGNVWSADAYFTGSNTYSASKPISGTSDPILYQTERWGNQFSYNIPVASSGLYKVNLDFAEIYWSNPGQRVFDVNIEGSLILDNLDLVAQVGANTAWRKSVDVEVKDGVLNIDFSASVDNAKVSAIEVIPSSITSPPLAPIRLEAEKMSLTNYRIESNSSASGSAIIGLVGGPTDETGIAETTFNGPTSTYNVVAGYYDENDGVGRFDVNIGTQQYGWNLDQNFGSNLANAQTLVRRTIATGLVINNGAAIKIQGQESIPGDTTKLEHARFDYIEFIPTNQTSTDSTPPTASLSAANVTTSGGTSHNFTVSYGDNVAVNVSSLDSQDIVVTGPNGLKPSVKLVGVNTNSNGTPRTATYQITAPGGSWDASDNGSYTVSVQANQVSDTSNNYLQSGALGVFTVNINPGTPLTTPGIWDSGAKMSIALGEVSAGVINDKLYVVGEGSNATLAYNLATGTWSSNLATRPFVGHHHAAEVFNGKLYLLGGLGGGAAGKVQIYNPATNSWTLGADMPFAAGSSSSALINGEIYIAGGIIGSSTTDQVAKYNPAINTWTMLASMKQGRNHTAAATDGSKLYVFGGRGFGSGDGNVPANGFDTVQIYDPATNTWISSLDSGSSLKPLPQARGGMGKAAYFNGEFYVMGGETLSGAGATANQVYNRVDIYNPKTNTWQLGNSMPTARHGIFPLVYGNEIYVAGGGTKVGHSSSDVLEIF</sequence>
<feature type="domain" description="Malectin" evidence="3">
    <location>
        <begin position="8"/>
        <end position="146"/>
    </location>
</feature>
<organism evidence="5 6">
    <name type="scientific">Mojavia pulchra JT2-VF2</name>
    <dbReference type="NCBI Taxonomy" id="287848"/>
    <lineage>
        <taxon>Bacteria</taxon>
        <taxon>Bacillati</taxon>
        <taxon>Cyanobacteriota</taxon>
        <taxon>Cyanophyceae</taxon>
        <taxon>Nostocales</taxon>
        <taxon>Nostocaceae</taxon>
    </lineage>
</organism>
<reference evidence="5" key="2">
    <citation type="journal article" date="2022" name="Microbiol. Resour. Announc.">
        <title>Metagenome Sequencing to Explore Phylogenomics of Terrestrial Cyanobacteria.</title>
        <authorList>
            <person name="Ward R.D."/>
            <person name="Stajich J.E."/>
            <person name="Johansen J.R."/>
            <person name="Huntemann M."/>
            <person name="Clum A."/>
            <person name="Foster B."/>
            <person name="Foster B."/>
            <person name="Roux S."/>
            <person name="Palaniappan K."/>
            <person name="Varghese N."/>
            <person name="Mukherjee S."/>
            <person name="Reddy T.B.K."/>
            <person name="Daum C."/>
            <person name="Copeland A."/>
            <person name="Chen I.A."/>
            <person name="Ivanova N.N."/>
            <person name="Kyrpides N.C."/>
            <person name="Shapiro N."/>
            <person name="Eloe-Fadrosh E.A."/>
            <person name="Pietrasiak N."/>
        </authorList>
    </citation>
    <scope>NUCLEOTIDE SEQUENCE</scope>
    <source>
        <strain evidence="5">JT2-VF2</strain>
    </source>
</reference>
<dbReference type="SMART" id="SM00612">
    <property type="entry name" value="Kelch"/>
    <property type="match status" value="4"/>
</dbReference>
<dbReference type="SUPFAM" id="SSF49785">
    <property type="entry name" value="Galactose-binding domain-like"/>
    <property type="match status" value="1"/>
</dbReference>
<dbReference type="EMBL" id="JAHHHN010000008">
    <property type="protein sequence ID" value="MBW4562541.1"/>
    <property type="molecule type" value="Genomic_DNA"/>
</dbReference>
<dbReference type="AlphaFoldDB" id="A0A951PZJ1"/>
<accession>A0A951PZJ1</accession>
<dbReference type="InterPro" id="IPR015915">
    <property type="entry name" value="Kelch-typ_b-propeller"/>
</dbReference>
<dbReference type="Gene3D" id="2.120.10.80">
    <property type="entry name" value="Kelch-type beta propeller"/>
    <property type="match status" value="2"/>
</dbReference>
<keyword evidence="1" id="KW-0880">Kelch repeat</keyword>
<protein>
    <submittedName>
        <fullName evidence="5">Uncharacterized protein</fullName>
    </submittedName>
</protein>
<evidence type="ECO:0000259" key="4">
    <source>
        <dbReference type="Pfam" id="PF24981"/>
    </source>
</evidence>
<reference evidence="5" key="1">
    <citation type="submission" date="2021-05" db="EMBL/GenBank/DDBJ databases">
        <authorList>
            <person name="Pietrasiak N."/>
            <person name="Ward R."/>
            <person name="Stajich J.E."/>
            <person name="Kurbessoian T."/>
        </authorList>
    </citation>
    <scope>NUCLEOTIDE SEQUENCE</scope>
    <source>
        <strain evidence="5">JT2-VF2</strain>
    </source>
</reference>
<dbReference type="Gene3D" id="2.60.120.430">
    <property type="entry name" value="Galactose-binding lectin"/>
    <property type="match status" value="1"/>
</dbReference>